<evidence type="ECO:0008006" key="4">
    <source>
        <dbReference type="Google" id="ProtNLM"/>
    </source>
</evidence>
<dbReference type="InterPro" id="IPR045505">
    <property type="entry name" value="DUF6486"/>
</dbReference>
<evidence type="ECO:0000256" key="1">
    <source>
        <dbReference type="SAM" id="Phobius"/>
    </source>
</evidence>
<dbReference type="NCBIfam" id="NF033879">
    <property type="entry name" value="smalltalk"/>
    <property type="match status" value="1"/>
</dbReference>
<dbReference type="HOGENOM" id="CLU_217107_4_0_10"/>
<dbReference type="Proteomes" id="UP000009872">
    <property type="component" value="Unassembled WGS sequence"/>
</dbReference>
<protein>
    <recommendedName>
        <fullName evidence="4">Smalltalk protein</fullName>
    </recommendedName>
</protein>
<name>K9DYD7_9BACE</name>
<gene>
    <name evidence="2" type="ORF">HMPREF9447_02569</name>
</gene>
<feature type="transmembrane region" description="Helical" evidence="1">
    <location>
        <begin position="12"/>
        <end position="31"/>
    </location>
</feature>
<keyword evidence="1" id="KW-1133">Transmembrane helix</keyword>
<organism evidence="2 3">
    <name type="scientific">Bacteroides oleiciplenus YIT 12058</name>
    <dbReference type="NCBI Taxonomy" id="742727"/>
    <lineage>
        <taxon>Bacteria</taxon>
        <taxon>Pseudomonadati</taxon>
        <taxon>Bacteroidota</taxon>
        <taxon>Bacteroidia</taxon>
        <taxon>Bacteroidales</taxon>
        <taxon>Bacteroidaceae</taxon>
        <taxon>Bacteroides</taxon>
    </lineage>
</organism>
<keyword evidence="1" id="KW-0812">Transmembrane</keyword>
<dbReference type="AlphaFoldDB" id="K9DYD7"/>
<reference evidence="2 3" key="1">
    <citation type="submission" date="2012-09" db="EMBL/GenBank/DDBJ databases">
        <title>The Genome Sequence of Bacteroides oleiciplenus YIT 12058.</title>
        <authorList>
            <consortium name="The Broad Institute Genome Sequencing Platform"/>
            <person name="Earl A."/>
            <person name="Ward D."/>
            <person name="Feldgarden M."/>
            <person name="Gevers D."/>
            <person name="Morotomi M."/>
            <person name="Walker B."/>
            <person name="Young S.K."/>
            <person name="Zeng Q."/>
            <person name="Gargeya S."/>
            <person name="Fitzgerald M."/>
            <person name="Haas B."/>
            <person name="Abouelleil A."/>
            <person name="Alvarado L."/>
            <person name="Arachchi H.M."/>
            <person name="Berlin A.M."/>
            <person name="Chapman S.B."/>
            <person name="Goldberg J."/>
            <person name="Griggs A."/>
            <person name="Gujja S."/>
            <person name="Hansen M."/>
            <person name="Howarth C."/>
            <person name="Imamovic A."/>
            <person name="Larimer J."/>
            <person name="McCowen C."/>
            <person name="Montmayeur A."/>
            <person name="Murphy C."/>
            <person name="Neiman D."/>
            <person name="Pearson M."/>
            <person name="Priest M."/>
            <person name="Roberts A."/>
            <person name="Saif S."/>
            <person name="Shea T."/>
            <person name="Sisk P."/>
            <person name="Sykes S."/>
            <person name="Wortman J."/>
            <person name="Nusbaum C."/>
            <person name="Birren B."/>
        </authorList>
    </citation>
    <scope>NUCLEOTIDE SEQUENCE [LARGE SCALE GENOMIC DNA]</scope>
    <source>
        <strain evidence="2 3">YIT 12058</strain>
    </source>
</reference>
<dbReference type="STRING" id="742727.HMPREF9447_02569"/>
<dbReference type="RefSeq" id="WP_009130126.1">
    <property type="nucleotide sequence ID" value="NZ_JH992941.1"/>
</dbReference>
<keyword evidence="3" id="KW-1185">Reference proteome</keyword>
<sequence length="33" mass="3470">MKISKNTWKTILKVIVTVATAIAGVLGVNAMTP</sequence>
<dbReference type="EMBL" id="ADLF01000010">
    <property type="protein sequence ID" value="EKU90059.1"/>
    <property type="molecule type" value="Genomic_DNA"/>
</dbReference>
<dbReference type="Pfam" id="PF20096">
    <property type="entry name" value="DUF6486"/>
    <property type="match status" value="1"/>
</dbReference>
<proteinExistence type="predicted"/>
<evidence type="ECO:0000313" key="3">
    <source>
        <dbReference type="Proteomes" id="UP000009872"/>
    </source>
</evidence>
<keyword evidence="1" id="KW-0472">Membrane</keyword>
<accession>K9DYD7</accession>
<comment type="caution">
    <text evidence="2">The sequence shown here is derived from an EMBL/GenBank/DDBJ whole genome shotgun (WGS) entry which is preliminary data.</text>
</comment>
<evidence type="ECO:0000313" key="2">
    <source>
        <dbReference type="EMBL" id="EKU90059.1"/>
    </source>
</evidence>